<evidence type="ECO:0000313" key="1">
    <source>
        <dbReference type="EMBL" id="KAI8568362.1"/>
    </source>
</evidence>
<reference evidence="1" key="1">
    <citation type="submission" date="2022-02" db="EMBL/GenBank/DDBJ databases">
        <title>Plant Genome Project.</title>
        <authorList>
            <person name="Zhang R.-G."/>
        </authorList>
    </citation>
    <scope>NUCLEOTIDE SEQUENCE</scope>
    <source>
        <strain evidence="1">AT1</strain>
    </source>
</reference>
<proteinExistence type="predicted"/>
<evidence type="ECO:0000313" key="2">
    <source>
        <dbReference type="Proteomes" id="UP001062846"/>
    </source>
</evidence>
<comment type="caution">
    <text evidence="1">The sequence shown here is derived from an EMBL/GenBank/DDBJ whole genome shotgun (WGS) entry which is preliminary data.</text>
</comment>
<accession>A0ACC0PUM4</accession>
<dbReference type="Proteomes" id="UP001062846">
    <property type="component" value="Chromosome 2"/>
</dbReference>
<gene>
    <name evidence="1" type="ORF">RHMOL_Rhmol02G0192400</name>
</gene>
<name>A0ACC0PUM4_RHOML</name>
<protein>
    <submittedName>
        <fullName evidence="1">Uncharacterized protein</fullName>
    </submittedName>
</protein>
<dbReference type="EMBL" id="CM046389">
    <property type="protein sequence ID" value="KAI8568362.1"/>
    <property type="molecule type" value="Genomic_DNA"/>
</dbReference>
<sequence length="405" mass="44966">MIGYVPGQADYPEDMLLRDWASHISSGWTTAGRFDWGAAALCMLYCFLGAASRGVGNTIGGYWRVVEVHWDRGAKLEAEFLARSQEVTQSRVLLECPLGWQWYLGDRVTRQSLGLPVFVVPGLLPPRVQRTESYTSAELELFTVPDTDFERHLQRTLNYVAYADRYLAISLGVEVEFERRVAGVGTQRDVSRATSRGGRSTRGRGRGTRPPVGGRGASPSGARASETAETSVPPVLPVLKWSIGVTGPSGARKVIDVPCLLQPPMWFPSQVPREWTEQAMMLMVGMRHLLKGCTKGWALQTRPAPESASPIVPQVQPRRSARTHSQDTTSLPVSAGTRGRGTQSVPRPVVEARQFEVVLRATSQRRLVLEESEESEEGIGEETEESSKSRVFRDFRVEYCFRLCQ</sequence>
<organism evidence="1 2">
    <name type="scientific">Rhododendron molle</name>
    <name type="common">Chinese azalea</name>
    <name type="synonym">Azalea mollis</name>
    <dbReference type="NCBI Taxonomy" id="49168"/>
    <lineage>
        <taxon>Eukaryota</taxon>
        <taxon>Viridiplantae</taxon>
        <taxon>Streptophyta</taxon>
        <taxon>Embryophyta</taxon>
        <taxon>Tracheophyta</taxon>
        <taxon>Spermatophyta</taxon>
        <taxon>Magnoliopsida</taxon>
        <taxon>eudicotyledons</taxon>
        <taxon>Gunneridae</taxon>
        <taxon>Pentapetalae</taxon>
        <taxon>asterids</taxon>
        <taxon>Ericales</taxon>
        <taxon>Ericaceae</taxon>
        <taxon>Ericoideae</taxon>
        <taxon>Rhodoreae</taxon>
        <taxon>Rhododendron</taxon>
    </lineage>
</organism>
<keyword evidence="2" id="KW-1185">Reference proteome</keyword>